<name>A0A5C7I2M2_9ROSI</name>
<gene>
    <name evidence="2" type="ORF">EZV62_010475</name>
</gene>
<dbReference type="AlphaFoldDB" id="A0A5C7I2M2"/>
<keyword evidence="1" id="KW-0472">Membrane</keyword>
<evidence type="ECO:0000256" key="1">
    <source>
        <dbReference type="SAM" id="Phobius"/>
    </source>
</evidence>
<dbReference type="PANTHER" id="PTHR35686:SF1">
    <property type="entry name" value="KINETOCHORE PROTEIN"/>
    <property type="match status" value="1"/>
</dbReference>
<evidence type="ECO:0000313" key="2">
    <source>
        <dbReference type="EMBL" id="TXG63481.1"/>
    </source>
</evidence>
<protein>
    <submittedName>
        <fullName evidence="2">Uncharacterized protein</fullName>
    </submittedName>
</protein>
<proteinExistence type="predicted"/>
<dbReference type="PANTHER" id="PTHR35686">
    <property type="entry name" value="KINETOCHORE PROTEIN"/>
    <property type="match status" value="1"/>
</dbReference>
<sequence>MLLKSMVLYIFYILGYLWSAGIKSKSKPIFILFSVTQGRTPDASDFYFLTMIIFCHLRLKTIYQEEHLIINVLENFHGNKAKHSESVPTEVEDLHWPSKRTMAELLDGHQDNSSQLRTNSMMVISVQQRKRYKLWLVEKSISPLGDITINSQDLPEFMDSRSSSDDGVNYQNLKLAVPEMKKQTIADRFQEPLGVTPSDEAMIVAVPRSAG</sequence>
<keyword evidence="3" id="KW-1185">Reference proteome</keyword>
<dbReference type="OrthoDB" id="1914453at2759"/>
<dbReference type="Proteomes" id="UP000323000">
    <property type="component" value="Chromosome 4"/>
</dbReference>
<keyword evidence="1" id="KW-1133">Transmembrane helix</keyword>
<dbReference type="EMBL" id="VAHF01000004">
    <property type="protein sequence ID" value="TXG63481.1"/>
    <property type="molecule type" value="Genomic_DNA"/>
</dbReference>
<feature type="transmembrane region" description="Helical" evidence="1">
    <location>
        <begin position="6"/>
        <end position="22"/>
    </location>
</feature>
<evidence type="ECO:0000313" key="3">
    <source>
        <dbReference type="Proteomes" id="UP000323000"/>
    </source>
</evidence>
<accession>A0A5C7I2M2</accession>
<organism evidence="2 3">
    <name type="scientific">Acer yangbiense</name>
    <dbReference type="NCBI Taxonomy" id="1000413"/>
    <lineage>
        <taxon>Eukaryota</taxon>
        <taxon>Viridiplantae</taxon>
        <taxon>Streptophyta</taxon>
        <taxon>Embryophyta</taxon>
        <taxon>Tracheophyta</taxon>
        <taxon>Spermatophyta</taxon>
        <taxon>Magnoliopsida</taxon>
        <taxon>eudicotyledons</taxon>
        <taxon>Gunneridae</taxon>
        <taxon>Pentapetalae</taxon>
        <taxon>rosids</taxon>
        <taxon>malvids</taxon>
        <taxon>Sapindales</taxon>
        <taxon>Sapindaceae</taxon>
        <taxon>Hippocastanoideae</taxon>
        <taxon>Acereae</taxon>
        <taxon>Acer</taxon>
    </lineage>
</organism>
<reference evidence="3" key="1">
    <citation type="journal article" date="2019" name="Gigascience">
        <title>De novo genome assembly of the endangered Acer yangbiense, a plant species with extremely small populations endemic to Yunnan Province, China.</title>
        <authorList>
            <person name="Yang J."/>
            <person name="Wariss H.M."/>
            <person name="Tao L."/>
            <person name="Zhang R."/>
            <person name="Yun Q."/>
            <person name="Hollingsworth P."/>
            <person name="Dao Z."/>
            <person name="Luo G."/>
            <person name="Guo H."/>
            <person name="Ma Y."/>
            <person name="Sun W."/>
        </authorList>
    </citation>
    <scope>NUCLEOTIDE SEQUENCE [LARGE SCALE GENOMIC DNA]</scope>
    <source>
        <strain evidence="3">cv. Malutang</strain>
    </source>
</reference>
<comment type="caution">
    <text evidence="2">The sequence shown here is derived from an EMBL/GenBank/DDBJ whole genome shotgun (WGS) entry which is preliminary data.</text>
</comment>
<keyword evidence="1" id="KW-0812">Transmembrane</keyword>